<accession>A0A0C3QYF8</accession>
<reference evidence="2" key="2">
    <citation type="submission" date="2015-01" db="EMBL/GenBank/DDBJ databases">
        <title>Evolutionary Origins and Diversification of the Mycorrhizal Mutualists.</title>
        <authorList>
            <consortium name="DOE Joint Genome Institute"/>
            <consortium name="Mycorrhizal Genomics Consortium"/>
            <person name="Kohler A."/>
            <person name="Kuo A."/>
            <person name="Nagy L.G."/>
            <person name="Floudas D."/>
            <person name="Copeland A."/>
            <person name="Barry K.W."/>
            <person name="Cichocki N."/>
            <person name="Veneault-Fourrey C."/>
            <person name="LaButti K."/>
            <person name="Lindquist E.A."/>
            <person name="Lipzen A."/>
            <person name="Lundell T."/>
            <person name="Morin E."/>
            <person name="Murat C."/>
            <person name="Riley R."/>
            <person name="Ohm R."/>
            <person name="Sun H."/>
            <person name="Tunlid A."/>
            <person name="Henrissat B."/>
            <person name="Grigoriev I.V."/>
            <person name="Hibbett D.S."/>
            <person name="Martin F."/>
        </authorList>
    </citation>
    <scope>NUCLEOTIDE SEQUENCE [LARGE SCALE GENOMIC DNA]</scope>
    <source>
        <strain evidence="2">MUT 4182</strain>
    </source>
</reference>
<organism evidence="1 2">
    <name type="scientific">Tulasnella calospora MUT 4182</name>
    <dbReference type="NCBI Taxonomy" id="1051891"/>
    <lineage>
        <taxon>Eukaryota</taxon>
        <taxon>Fungi</taxon>
        <taxon>Dikarya</taxon>
        <taxon>Basidiomycota</taxon>
        <taxon>Agaricomycotina</taxon>
        <taxon>Agaricomycetes</taxon>
        <taxon>Cantharellales</taxon>
        <taxon>Tulasnellaceae</taxon>
        <taxon>Tulasnella</taxon>
    </lineage>
</organism>
<sequence>MGKGTACPRVVLPRFQSCPRDSRHTHHPPFWPTVKPAYAIAQPKRGPDPSLASRRMKTSCLFLNDRLIRKSPACSNLPQPTPSGSW</sequence>
<dbReference type="EMBL" id="KN822943">
    <property type="protein sequence ID" value="KIO34284.1"/>
    <property type="molecule type" value="Genomic_DNA"/>
</dbReference>
<reference evidence="1 2" key="1">
    <citation type="submission" date="2014-04" db="EMBL/GenBank/DDBJ databases">
        <authorList>
            <consortium name="DOE Joint Genome Institute"/>
            <person name="Kuo A."/>
            <person name="Girlanda M."/>
            <person name="Perotto S."/>
            <person name="Kohler A."/>
            <person name="Nagy L.G."/>
            <person name="Floudas D."/>
            <person name="Copeland A."/>
            <person name="Barry K.W."/>
            <person name="Cichocki N."/>
            <person name="Veneault-Fourrey C."/>
            <person name="LaButti K."/>
            <person name="Lindquist E.A."/>
            <person name="Lipzen A."/>
            <person name="Lundell T."/>
            <person name="Morin E."/>
            <person name="Murat C."/>
            <person name="Sun H."/>
            <person name="Tunlid A."/>
            <person name="Henrissat B."/>
            <person name="Grigoriev I.V."/>
            <person name="Hibbett D.S."/>
            <person name="Martin F."/>
            <person name="Nordberg H.P."/>
            <person name="Cantor M.N."/>
            <person name="Hua S.X."/>
        </authorList>
    </citation>
    <scope>NUCLEOTIDE SEQUENCE [LARGE SCALE GENOMIC DNA]</scope>
    <source>
        <strain evidence="1 2">MUT 4182</strain>
    </source>
</reference>
<proteinExistence type="predicted"/>
<keyword evidence="2" id="KW-1185">Reference proteome</keyword>
<dbReference type="HOGENOM" id="CLU_2499539_0_0_1"/>
<evidence type="ECO:0000313" key="2">
    <source>
        <dbReference type="Proteomes" id="UP000054248"/>
    </source>
</evidence>
<dbReference type="Proteomes" id="UP000054248">
    <property type="component" value="Unassembled WGS sequence"/>
</dbReference>
<evidence type="ECO:0000313" key="1">
    <source>
        <dbReference type="EMBL" id="KIO34284.1"/>
    </source>
</evidence>
<gene>
    <name evidence="1" type="ORF">M407DRAFT_240618</name>
</gene>
<dbReference type="AlphaFoldDB" id="A0A0C3QYF8"/>
<name>A0A0C3QYF8_9AGAM</name>
<protein>
    <submittedName>
        <fullName evidence="1">Uncharacterized protein</fullName>
    </submittedName>
</protein>